<dbReference type="EMBL" id="SGWX01000001">
    <property type="protein sequence ID" value="RZS62978.1"/>
    <property type="molecule type" value="Genomic_DNA"/>
</dbReference>
<dbReference type="AlphaFoldDB" id="A0A4Q7M8E7"/>
<proteinExistence type="predicted"/>
<evidence type="ECO:0000313" key="8">
    <source>
        <dbReference type="Proteomes" id="UP000293852"/>
    </source>
</evidence>
<feature type="transmembrane region" description="Helical" evidence="5">
    <location>
        <begin position="255"/>
        <end position="273"/>
    </location>
</feature>
<dbReference type="Pfam" id="PF07690">
    <property type="entry name" value="MFS_1"/>
    <property type="match status" value="1"/>
</dbReference>
<dbReference type="RefSeq" id="WP_130416399.1">
    <property type="nucleotide sequence ID" value="NZ_SGWX01000001.1"/>
</dbReference>
<feature type="transmembrane region" description="Helical" evidence="5">
    <location>
        <begin position="128"/>
        <end position="149"/>
    </location>
</feature>
<keyword evidence="8" id="KW-1185">Reference proteome</keyword>
<dbReference type="InterPro" id="IPR036259">
    <property type="entry name" value="MFS_trans_sf"/>
</dbReference>
<dbReference type="GO" id="GO:0005886">
    <property type="term" value="C:plasma membrane"/>
    <property type="evidence" value="ECO:0007669"/>
    <property type="project" value="UniProtKB-SubCell"/>
</dbReference>
<feature type="transmembrane region" description="Helical" evidence="5">
    <location>
        <begin position="195"/>
        <end position="213"/>
    </location>
</feature>
<dbReference type="Proteomes" id="UP000293852">
    <property type="component" value="Unassembled WGS sequence"/>
</dbReference>
<feature type="transmembrane region" description="Helical" evidence="5">
    <location>
        <begin position="285"/>
        <end position="309"/>
    </location>
</feature>
<feature type="transmembrane region" description="Helical" evidence="5">
    <location>
        <begin position="101"/>
        <end position="122"/>
    </location>
</feature>
<evidence type="ECO:0000313" key="7">
    <source>
        <dbReference type="EMBL" id="RZS62978.1"/>
    </source>
</evidence>
<sequence>MNTSLDQAAPPRSRPRVRLVPRGASRLSWLTLLNTWITWALNVVTFTMLYNLGALIIEEFHLSPAAWGWLIAGYLGMRVVFDLPLTILSDRLGNGWRRRTVWFPVMIVYSILAALVAVPGLTDTLLGLFLLLAGIALGTTASEAIGVVATVEWWPREHRGFAVGLHHTGYPIGAMLGGFFTSWVLSTFGEDSWRYAYLIGLATLPFAVWYWFLSRRHNFETVTRETLARGLTPSVAETHDKVTVRSCLEVLRNRSVLIVAACALLFQAMQNVFQSSYPQYLKFVGGYSFATVASLSVLWGITGAFFQYLWPTLTDAIGRKWFILFAGAIQALVFVLLPVSTSLFGIVAVQLLYGVTLNAVFPVLFSTASDIGGRRTGSVLGVVFTALWLGGVAGSLLASQVLERNGGFANAGAYYIVYGIMVGFSLLIIVLRAFAPETNPVRRAVTGRVGVR</sequence>
<name>A0A4Q7M8E7_9MICO</name>
<evidence type="ECO:0000256" key="1">
    <source>
        <dbReference type="ARBA" id="ARBA00004651"/>
    </source>
</evidence>
<accession>A0A4Q7M8E7</accession>
<dbReference type="OrthoDB" id="9787026at2"/>
<protein>
    <submittedName>
        <fullName evidence="7">Putative MFS family arabinose efflux permease</fullName>
    </submittedName>
</protein>
<evidence type="ECO:0000256" key="2">
    <source>
        <dbReference type="ARBA" id="ARBA00022692"/>
    </source>
</evidence>
<comment type="caution">
    <text evidence="7">The sequence shown here is derived from an EMBL/GenBank/DDBJ whole genome shotgun (WGS) entry which is preliminary data.</text>
</comment>
<dbReference type="PANTHER" id="PTHR23508:SF10">
    <property type="entry name" value="CARBOXYLIC ACID TRANSPORTER PROTEIN HOMOLOG"/>
    <property type="match status" value="1"/>
</dbReference>
<dbReference type="PROSITE" id="PS50850">
    <property type="entry name" value="MFS"/>
    <property type="match status" value="1"/>
</dbReference>
<feature type="transmembrane region" description="Helical" evidence="5">
    <location>
        <begin position="36"/>
        <end position="57"/>
    </location>
</feature>
<dbReference type="InterPro" id="IPR011701">
    <property type="entry name" value="MFS"/>
</dbReference>
<organism evidence="7 8">
    <name type="scientific">Xylanimonas ulmi</name>
    <dbReference type="NCBI Taxonomy" id="228973"/>
    <lineage>
        <taxon>Bacteria</taxon>
        <taxon>Bacillati</taxon>
        <taxon>Actinomycetota</taxon>
        <taxon>Actinomycetes</taxon>
        <taxon>Micrococcales</taxon>
        <taxon>Promicromonosporaceae</taxon>
        <taxon>Xylanimonas</taxon>
    </lineage>
</organism>
<keyword evidence="2 5" id="KW-0812">Transmembrane</keyword>
<comment type="subcellular location">
    <subcellularLocation>
        <location evidence="1">Cell membrane</location>
        <topology evidence="1">Multi-pass membrane protein</topology>
    </subcellularLocation>
</comment>
<dbReference type="SUPFAM" id="SSF103473">
    <property type="entry name" value="MFS general substrate transporter"/>
    <property type="match status" value="1"/>
</dbReference>
<feature type="transmembrane region" description="Helical" evidence="5">
    <location>
        <begin position="321"/>
        <end position="337"/>
    </location>
</feature>
<dbReference type="PANTHER" id="PTHR23508">
    <property type="entry name" value="CARBOXYLIC ACID TRANSPORTER PROTEIN HOMOLOG"/>
    <property type="match status" value="1"/>
</dbReference>
<evidence type="ECO:0000256" key="5">
    <source>
        <dbReference type="SAM" id="Phobius"/>
    </source>
</evidence>
<dbReference type="Gene3D" id="1.20.1250.20">
    <property type="entry name" value="MFS general substrate transporter like domains"/>
    <property type="match status" value="2"/>
</dbReference>
<evidence type="ECO:0000256" key="3">
    <source>
        <dbReference type="ARBA" id="ARBA00022989"/>
    </source>
</evidence>
<feature type="transmembrane region" description="Helical" evidence="5">
    <location>
        <begin position="377"/>
        <end position="401"/>
    </location>
</feature>
<dbReference type="InterPro" id="IPR020846">
    <property type="entry name" value="MFS_dom"/>
</dbReference>
<keyword evidence="3 5" id="KW-1133">Transmembrane helix</keyword>
<reference evidence="7 8" key="1">
    <citation type="submission" date="2019-02" db="EMBL/GenBank/DDBJ databases">
        <title>Sequencing the genomes of 1000 actinobacteria strains.</title>
        <authorList>
            <person name="Klenk H.-P."/>
        </authorList>
    </citation>
    <scope>NUCLEOTIDE SEQUENCE [LARGE SCALE GENOMIC DNA]</scope>
    <source>
        <strain evidence="7 8">DSM 16932</strain>
    </source>
</reference>
<feature type="transmembrane region" description="Helical" evidence="5">
    <location>
        <begin position="69"/>
        <end position="89"/>
    </location>
</feature>
<dbReference type="GO" id="GO:0046943">
    <property type="term" value="F:carboxylic acid transmembrane transporter activity"/>
    <property type="evidence" value="ECO:0007669"/>
    <property type="project" value="TreeGrafter"/>
</dbReference>
<gene>
    <name evidence="7" type="ORF">EV386_3335</name>
</gene>
<feature type="transmembrane region" description="Helical" evidence="5">
    <location>
        <begin position="170"/>
        <end position="189"/>
    </location>
</feature>
<feature type="transmembrane region" description="Helical" evidence="5">
    <location>
        <begin position="343"/>
        <end position="365"/>
    </location>
</feature>
<evidence type="ECO:0000259" key="6">
    <source>
        <dbReference type="PROSITE" id="PS50850"/>
    </source>
</evidence>
<feature type="domain" description="Major facilitator superfamily (MFS) profile" evidence="6">
    <location>
        <begin position="31"/>
        <end position="437"/>
    </location>
</feature>
<evidence type="ECO:0000256" key="4">
    <source>
        <dbReference type="ARBA" id="ARBA00023136"/>
    </source>
</evidence>
<keyword evidence="4 5" id="KW-0472">Membrane</keyword>
<feature type="transmembrane region" description="Helical" evidence="5">
    <location>
        <begin position="413"/>
        <end position="434"/>
    </location>
</feature>